<evidence type="ECO:0000313" key="2">
    <source>
        <dbReference type="EMBL" id="KGG09185.1"/>
    </source>
</evidence>
<keyword evidence="1" id="KW-0472">Membrane</keyword>
<evidence type="ECO:0000256" key="1">
    <source>
        <dbReference type="SAM" id="Phobius"/>
    </source>
</evidence>
<dbReference type="EMBL" id="JNAS01000002">
    <property type="protein sequence ID" value="KGG09185.1"/>
    <property type="molecule type" value="Genomic_DNA"/>
</dbReference>
<organism evidence="2 3">
    <name type="scientific">Prochlorococcus marinus str. SB</name>
    <dbReference type="NCBI Taxonomy" id="59926"/>
    <lineage>
        <taxon>Bacteria</taxon>
        <taxon>Bacillati</taxon>
        <taxon>Cyanobacteriota</taxon>
        <taxon>Cyanophyceae</taxon>
        <taxon>Synechococcales</taxon>
        <taxon>Prochlorococcaceae</taxon>
        <taxon>Prochlorococcus</taxon>
    </lineage>
</organism>
<protein>
    <submittedName>
        <fullName evidence="2">Uncharacterized protein</fullName>
    </submittedName>
</protein>
<gene>
    <name evidence="2" type="ORF">EV02_1864</name>
</gene>
<accession>A0A0A2B8S9</accession>
<reference evidence="3" key="1">
    <citation type="journal article" date="2014" name="Sci. Data">
        <title>Genomes of diverse isolates of the marine cyanobacterium Prochlorococcus.</title>
        <authorList>
            <person name="Biller S."/>
            <person name="Berube P."/>
            <person name="Thompson J."/>
            <person name="Kelly L."/>
            <person name="Roggensack S."/>
            <person name="Awad L."/>
            <person name="Roache-Johnson K."/>
            <person name="Ding H."/>
            <person name="Giovannoni S.J."/>
            <person name="Moore L.R."/>
            <person name="Chisholm S.W."/>
        </authorList>
    </citation>
    <scope>NUCLEOTIDE SEQUENCE [LARGE SCALE GENOMIC DNA]</scope>
    <source>
        <strain evidence="3">SB</strain>
    </source>
</reference>
<comment type="caution">
    <text evidence="2">The sequence shown here is derived from an EMBL/GenBank/DDBJ whole genome shotgun (WGS) entry which is preliminary data.</text>
</comment>
<feature type="transmembrane region" description="Helical" evidence="1">
    <location>
        <begin position="39"/>
        <end position="56"/>
    </location>
</feature>
<name>A0A0A2B8S9_PROMR</name>
<sequence length="65" mass="7348">MISSINLKDLPIQDLAIAGLIIFIMSTIIANIYDPLLGISYAFGNILTLTFLSWLYKETWSDPRK</sequence>
<evidence type="ECO:0000313" key="3">
    <source>
        <dbReference type="Proteomes" id="UP000030345"/>
    </source>
</evidence>
<dbReference type="Proteomes" id="UP000030345">
    <property type="component" value="Unassembled WGS sequence"/>
</dbReference>
<keyword evidence="1" id="KW-1133">Transmembrane helix</keyword>
<dbReference type="OrthoDB" id="541361at2"/>
<dbReference type="AlphaFoldDB" id="A0A0A2B8S9"/>
<keyword evidence="1" id="KW-0812">Transmembrane</keyword>
<proteinExistence type="predicted"/>
<dbReference type="RefSeq" id="WP_032520392.1">
    <property type="nucleotide sequence ID" value="NZ_CP138981.1"/>
</dbReference>
<feature type="transmembrane region" description="Helical" evidence="1">
    <location>
        <begin position="12"/>
        <end position="33"/>
    </location>
</feature>